<dbReference type="GO" id="GO:0030674">
    <property type="term" value="F:protein-macromolecule adaptor activity"/>
    <property type="evidence" value="ECO:0007669"/>
    <property type="project" value="TreeGrafter"/>
</dbReference>
<comment type="similarity">
    <text evidence="3">Belongs to the NDC1 family.</text>
</comment>
<feature type="transmembrane region" description="Helical" evidence="13">
    <location>
        <begin position="9"/>
        <end position="26"/>
    </location>
</feature>
<keyword evidence="4" id="KW-0813">Transport</keyword>
<dbReference type="Proteomes" id="UP001159364">
    <property type="component" value="Linkage Group LG03"/>
</dbReference>
<evidence type="ECO:0000256" key="4">
    <source>
        <dbReference type="ARBA" id="ARBA00022448"/>
    </source>
</evidence>
<dbReference type="EMBL" id="JAIWQS010000003">
    <property type="protein sequence ID" value="KAJ8770894.1"/>
    <property type="molecule type" value="Genomic_DNA"/>
</dbReference>
<keyword evidence="9" id="KW-0811">Translocation</keyword>
<dbReference type="GO" id="GO:0006999">
    <property type="term" value="P:nuclear pore organization"/>
    <property type="evidence" value="ECO:0007669"/>
    <property type="project" value="TreeGrafter"/>
</dbReference>
<dbReference type="PANTHER" id="PTHR13269:SF6">
    <property type="entry name" value="NUCLEOPORIN NDC1"/>
    <property type="match status" value="1"/>
</dbReference>
<keyword evidence="8 13" id="KW-1133">Transmembrane helix</keyword>
<dbReference type="GO" id="GO:0015031">
    <property type="term" value="P:protein transport"/>
    <property type="evidence" value="ECO:0007669"/>
    <property type="project" value="UniProtKB-KW"/>
</dbReference>
<evidence type="ECO:0000256" key="5">
    <source>
        <dbReference type="ARBA" id="ARBA00022692"/>
    </source>
</evidence>
<evidence type="ECO:0000313" key="14">
    <source>
        <dbReference type="EMBL" id="KAJ8770894.1"/>
    </source>
</evidence>
<dbReference type="GO" id="GO:0031965">
    <property type="term" value="C:nuclear membrane"/>
    <property type="evidence" value="ECO:0007669"/>
    <property type="project" value="UniProtKB-SubCell"/>
</dbReference>
<evidence type="ECO:0000256" key="3">
    <source>
        <dbReference type="ARBA" id="ARBA00005760"/>
    </source>
</evidence>
<reference evidence="14 15" key="1">
    <citation type="submission" date="2021-09" db="EMBL/GenBank/DDBJ databases">
        <title>Genomic insights and catalytic innovation underlie evolution of tropane alkaloids biosynthesis.</title>
        <authorList>
            <person name="Wang Y.-J."/>
            <person name="Tian T."/>
            <person name="Huang J.-P."/>
            <person name="Huang S.-X."/>
        </authorList>
    </citation>
    <scope>NUCLEOTIDE SEQUENCE [LARGE SCALE GENOMIC DNA]</scope>
    <source>
        <strain evidence="14">KIB-2018</strain>
        <tissue evidence="14">Leaf</tissue>
    </source>
</reference>
<evidence type="ECO:0000256" key="7">
    <source>
        <dbReference type="ARBA" id="ARBA00022927"/>
    </source>
</evidence>
<evidence type="ECO:0000256" key="10">
    <source>
        <dbReference type="ARBA" id="ARBA00023132"/>
    </source>
</evidence>
<evidence type="ECO:0000256" key="11">
    <source>
        <dbReference type="ARBA" id="ARBA00023136"/>
    </source>
</evidence>
<sequence>MVVKLIRRVGFRGFVCGLMYGLFYIYQRRWVLEFPIVQRPPFFSFKMTLPSAIKHASKLSSVAHLISSVLLVFRLEPFKSQLTTGKFFSEQIILYVGSFSVFLCWELSHHLHRVLHTKRFVFAPPKGSAAAETNPSEPLLAALEESPPDTLPQYLAYLDLCMVCENNVDTWRRAAFFEETGETYKRVIAVCLRPLEQLTSMLAEGLEGVSVEKGSHLSAQLQLPVESLHSKYYKVFDNFQQYSWCSRSAADLTACSYKEDRYGVAQLSGNNTAVISTLLSCLLAVEVVTGKKMNLQPLNRSMGLANIKWATMNSNKRDIVMAKKKYGAVHSKAFAIADVLKTSIYMIVSVFQNEMITSAEAGLLEKDWIISSKPPYGTQELLQQKLRLFLDFRAS</sequence>
<accession>A0AAV8TYB6</accession>
<keyword evidence="10" id="KW-0906">Nuclear pore complex</keyword>
<keyword evidence="11 13" id="KW-0472">Membrane</keyword>
<evidence type="ECO:0000256" key="12">
    <source>
        <dbReference type="ARBA" id="ARBA00023242"/>
    </source>
</evidence>
<comment type="subcellular location">
    <subcellularLocation>
        <location evidence="1">Nucleus membrane</location>
        <topology evidence="1">Multi-pass membrane protein</topology>
    </subcellularLocation>
    <subcellularLocation>
        <location evidence="2">Nucleus</location>
        <location evidence="2">Nuclear pore complex</location>
    </subcellularLocation>
</comment>
<evidence type="ECO:0000256" key="2">
    <source>
        <dbReference type="ARBA" id="ARBA00004567"/>
    </source>
</evidence>
<evidence type="ECO:0000256" key="13">
    <source>
        <dbReference type="SAM" id="Phobius"/>
    </source>
</evidence>
<evidence type="ECO:0000313" key="15">
    <source>
        <dbReference type="Proteomes" id="UP001159364"/>
    </source>
</evidence>
<dbReference type="GO" id="GO:0070762">
    <property type="term" value="C:nuclear pore transmembrane ring"/>
    <property type="evidence" value="ECO:0007669"/>
    <property type="project" value="TreeGrafter"/>
</dbReference>
<evidence type="ECO:0000256" key="1">
    <source>
        <dbReference type="ARBA" id="ARBA00004232"/>
    </source>
</evidence>
<keyword evidence="5 13" id="KW-0812">Transmembrane</keyword>
<keyword evidence="6" id="KW-0509">mRNA transport</keyword>
<protein>
    <submittedName>
        <fullName evidence="14">Uncharacterized protein</fullName>
    </submittedName>
</protein>
<proteinExistence type="inferred from homology"/>
<dbReference type="GO" id="GO:0051028">
    <property type="term" value="P:mRNA transport"/>
    <property type="evidence" value="ECO:0007669"/>
    <property type="project" value="UniProtKB-KW"/>
</dbReference>
<dbReference type="PANTHER" id="PTHR13269">
    <property type="entry name" value="NUCLEOPORIN NDC1"/>
    <property type="match status" value="1"/>
</dbReference>
<keyword evidence="15" id="KW-1185">Reference proteome</keyword>
<dbReference type="AlphaFoldDB" id="A0AAV8TYB6"/>
<keyword evidence="7" id="KW-0653">Protein transport</keyword>
<dbReference type="InterPro" id="IPR019049">
    <property type="entry name" value="Nucleoporin_prot_Ndc1/Nup"/>
</dbReference>
<keyword evidence="12" id="KW-0539">Nucleus</keyword>
<evidence type="ECO:0000256" key="8">
    <source>
        <dbReference type="ARBA" id="ARBA00022989"/>
    </source>
</evidence>
<name>A0AAV8TYB6_9ROSI</name>
<organism evidence="14 15">
    <name type="scientific">Erythroxylum novogranatense</name>
    <dbReference type="NCBI Taxonomy" id="1862640"/>
    <lineage>
        <taxon>Eukaryota</taxon>
        <taxon>Viridiplantae</taxon>
        <taxon>Streptophyta</taxon>
        <taxon>Embryophyta</taxon>
        <taxon>Tracheophyta</taxon>
        <taxon>Spermatophyta</taxon>
        <taxon>Magnoliopsida</taxon>
        <taxon>eudicotyledons</taxon>
        <taxon>Gunneridae</taxon>
        <taxon>Pentapetalae</taxon>
        <taxon>rosids</taxon>
        <taxon>fabids</taxon>
        <taxon>Malpighiales</taxon>
        <taxon>Erythroxylaceae</taxon>
        <taxon>Erythroxylum</taxon>
    </lineage>
</organism>
<gene>
    <name evidence="14" type="ORF">K2173_021809</name>
</gene>
<evidence type="ECO:0000256" key="6">
    <source>
        <dbReference type="ARBA" id="ARBA00022816"/>
    </source>
</evidence>
<dbReference type="Pfam" id="PF09531">
    <property type="entry name" value="Ndc1_Nup"/>
    <property type="match status" value="1"/>
</dbReference>
<evidence type="ECO:0000256" key="9">
    <source>
        <dbReference type="ARBA" id="ARBA00023010"/>
    </source>
</evidence>
<comment type="caution">
    <text evidence="14">The sequence shown here is derived from an EMBL/GenBank/DDBJ whole genome shotgun (WGS) entry which is preliminary data.</text>
</comment>